<keyword evidence="4" id="KW-1185">Reference proteome</keyword>
<evidence type="ECO:0000313" key="3">
    <source>
        <dbReference type="EMBL" id="KFI25217.1"/>
    </source>
</evidence>
<dbReference type="GO" id="GO:0005975">
    <property type="term" value="P:carbohydrate metabolic process"/>
    <property type="evidence" value="ECO:0007669"/>
    <property type="project" value="TreeGrafter"/>
</dbReference>
<dbReference type="Proteomes" id="UP000028824">
    <property type="component" value="Unassembled WGS sequence"/>
</dbReference>
<dbReference type="GO" id="GO:0005829">
    <property type="term" value="C:cytosol"/>
    <property type="evidence" value="ECO:0007669"/>
    <property type="project" value="TreeGrafter"/>
</dbReference>
<name>A0A086XT67_9RHOB</name>
<dbReference type="InterPro" id="IPR016142">
    <property type="entry name" value="Citrate_synth-like_lrg_a-sub"/>
</dbReference>
<comment type="similarity">
    <text evidence="1">Belongs to the citrate synthase family.</text>
</comment>
<dbReference type="GO" id="GO:0006099">
    <property type="term" value="P:tricarboxylic acid cycle"/>
    <property type="evidence" value="ECO:0007669"/>
    <property type="project" value="TreeGrafter"/>
</dbReference>
<dbReference type="Gene3D" id="1.10.580.10">
    <property type="entry name" value="Citrate Synthase, domain 1"/>
    <property type="match status" value="1"/>
</dbReference>
<dbReference type="AlphaFoldDB" id="A0A086XT67"/>
<evidence type="ECO:0000256" key="1">
    <source>
        <dbReference type="ARBA" id="ARBA00010566"/>
    </source>
</evidence>
<dbReference type="eggNOG" id="COG0372">
    <property type="taxonomic scope" value="Bacteria"/>
</dbReference>
<reference evidence="3 4" key="1">
    <citation type="submission" date="2014-03" db="EMBL/GenBank/DDBJ databases">
        <title>Genome of Paenirhodobacter enshiensis DW2-9.</title>
        <authorList>
            <person name="Wang D."/>
            <person name="Wang G."/>
        </authorList>
    </citation>
    <scope>NUCLEOTIDE SEQUENCE [LARGE SCALE GENOMIC DNA]</scope>
    <source>
        <strain evidence="3 4">DW2-9</strain>
    </source>
</reference>
<keyword evidence="2" id="KW-0808">Transferase</keyword>
<sequence>MTEPEWIDARSACALLGVRAQTLYAYASRALVRVQSDRQDARRSLYARADILALLARHRRPRARAEVARAAIRWGDPVLSTSVSDIGDGRLRFAGRPAEDCAQNMNCEDIAAHLCAIAPFSTPVVAFDGGGDSALGRVLSALSARAATAAPMQGRARAEIGGELPALLAGVTDAMLGRAGEGAVHLRFRAAWGLDTAATDAVRRALVLLSDHELNPSTFAVRVCASTGASLPAALLAGMATLSGPRHGGVAVLAREALQAARRGRFGAFLSARPGVSPYGFGFGHPLYPDGDIRARCLLDALPAQDGTRAAVGAAAAHLGLAPNIDAALAALAECHALPATAAFAIFGVGRMAGWAAHAIEQAERNEIIRPRARYAPPCGAVSGRPSGGV</sequence>
<organism evidence="3 4">
    <name type="scientific">Paenirhodobacter enshiensis</name>
    <dbReference type="NCBI Taxonomy" id="1105367"/>
    <lineage>
        <taxon>Bacteria</taxon>
        <taxon>Pseudomonadati</taxon>
        <taxon>Pseudomonadota</taxon>
        <taxon>Alphaproteobacteria</taxon>
        <taxon>Rhodobacterales</taxon>
        <taxon>Rhodobacter group</taxon>
        <taxon>Paenirhodobacter</taxon>
    </lineage>
</organism>
<protein>
    <submittedName>
        <fullName evidence="3">Uncharacterized protein</fullName>
    </submittedName>
</protein>
<dbReference type="EMBL" id="JFZB01000026">
    <property type="protein sequence ID" value="KFI25217.1"/>
    <property type="molecule type" value="Genomic_DNA"/>
</dbReference>
<dbReference type="InterPro" id="IPR002020">
    <property type="entry name" value="Citrate_synthase"/>
</dbReference>
<gene>
    <name evidence="3" type="ORF">CG50_06055</name>
</gene>
<dbReference type="PANTHER" id="PTHR11739:SF4">
    <property type="entry name" value="CITRATE SYNTHASE, PEROXISOMAL"/>
    <property type="match status" value="1"/>
</dbReference>
<dbReference type="RefSeq" id="WP_036638704.1">
    <property type="nucleotide sequence ID" value="NZ_JFZB01000026.1"/>
</dbReference>
<accession>A0A086XT67</accession>
<dbReference type="PRINTS" id="PR00143">
    <property type="entry name" value="CITRTSNTHASE"/>
</dbReference>
<comment type="caution">
    <text evidence="3">The sequence shown here is derived from an EMBL/GenBank/DDBJ whole genome shotgun (WGS) entry which is preliminary data.</text>
</comment>
<dbReference type="PANTHER" id="PTHR11739">
    <property type="entry name" value="CITRATE SYNTHASE"/>
    <property type="match status" value="1"/>
</dbReference>
<evidence type="ECO:0000313" key="4">
    <source>
        <dbReference type="Proteomes" id="UP000028824"/>
    </source>
</evidence>
<dbReference type="SUPFAM" id="SSF48256">
    <property type="entry name" value="Citrate synthase"/>
    <property type="match status" value="1"/>
</dbReference>
<dbReference type="STRING" id="1105367.CG50_06055"/>
<proteinExistence type="inferred from homology"/>
<dbReference type="Pfam" id="PF00285">
    <property type="entry name" value="Citrate_synt"/>
    <property type="match status" value="1"/>
</dbReference>
<dbReference type="GO" id="GO:0046912">
    <property type="term" value="F:acyltransferase activity, acyl groups converted into alkyl on transfer"/>
    <property type="evidence" value="ECO:0007669"/>
    <property type="project" value="InterPro"/>
</dbReference>
<dbReference type="InterPro" id="IPR036969">
    <property type="entry name" value="Citrate_synthase_sf"/>
</dbReference>
<evidence type="ECO:0000256" key="2">
    <source>
        <dbReference type="ARBA" id="ARBA00022679"/>
    </source>
</evidence>
<dbReference type="OrthoDB" id="9786046at2"/>